<reference evidence="4" key="2">
    <citation type="submission" date="2023-05" db="EMBL/GenBank/DDBJ databases">
        <authorList>
            <consortium name="Lawrence Berkeley National Laboratory"/>
            <person name="Steindorff A."/>
            <person name="Hensen N."/>
            <person name="Bonometti L."/>
            <person name="Westerberg I."/>
            <person name="Brannstrom I.O."/>
            <person name="Guillou S."/>
            <person name="Cros-Aarteil S."/>
            <person name="Calhoun S."/>
            <person name="Haridas S."/>
            <person name="Kuo A."/>
            <person name="Mondo S."/>
            <person name="Pangilinan J."/>
            <person name="Riley R."/>
            <person name="Labutti K."/>
            <person name="Andreopoulos B."/>
            <person name="Lipzen A."/>
            <person name="Chen C."/>
            <person name="Yanf M."/>
            <person name="Daum C."/>
            <person name="Ng V."/>
            <person name="Clum A."/>
            <person name="Ohm R."/>
            <person name="Martin F."/>
            <person name="Silar P."/>
            <person name="Natvig D."/>
            <person name="Lalanne C."/>
            <person name="Gautier V."/>
            <person name="Ament-Velasquez S.L."/>
            <person name="Kruys A."/>
            <person name="Hutchinson M.I."/>
            <person name="Powell A.J."/>
            <person name="Barry K."/>
            <person name="Miller A.N."/>
            <person name="Grigoriev I.V."/>
            <person name="Debuchy R."/>
            <person name="Gladieux P."/>
            <person name="Thoren M.H."/>
            <person name="Johannesson H."/>
        </authorList>
    </citation>
    <scope>NUCLEOTIDE SEQUENCE</scope>
    <source>
        <strain evidence="4">CBS 103.79</strain>
    </source>
</reference>
<dbReference type="Proteomes" id="UP001303889">
    <property type="component" value="Unassembled WGS sequence"/>
</dbReference>
<protein>
    <recommendedName>
        <fullName evidence="6">Extracellular membrane protein CFEM domain-containing protein</fullName>
    </recommendedName>
</protein>
<comment type="caution">
    <text evidence="4">The sequence shown here is derived from an EMBL/GenBank/DDBJ whole genome shotgun (WGS) entry which is preliminary data.</text>
</comment>
<feature type="region of interest" description="Disordered" evidence="1">
    <location>
        <begin position="414"/>
        <end position="672"/>
    </location>
</feature>
<organism evidence="4 5">
    <name type="scientific">Staphylotrichum tortipilum</name>
    <dbReference type="NCBI Taxonomy" id="2831512"/>
    <lineage>
        <taxon>Eukaryota</taxon>
        <taxon>Fungi</taxon>
        <taxon>Dikarya</taxon>
        <taxon>Ascomycota</taxon>
        <taxon>Pezizomycotina</taxon>
        <taxon>Sordariomycetes</taxon>
        <taxon>Sordariomycetidae</taxon>
        <taxon>Sordariales</taxon>
        <taxon>Chaetomiaceae</taxon>
        <taxon>Staphylotrichum</taxon>
    </lineage>
</organism>
<evidence type="ECO:0000313" key="5">
    <source>
        <dbReference type="Proteomes" id="UP001303889"/>
    </source>
</evidence>
<reference evidence="4" key="1">
    <citation type="journal article" date="2023" name="Mol. Phylogenet. Evol.">
        <title>Genome-scale phylogeny and comparative genomics of the fungal order Sordariales.</title>
        <authorList>
            <person name="Hensen N."/>
            <person name="Bonometti L."/>
            <person name="Westerberg I."/>
            <person name="Brannstrom I.O."/>
            <person name="Guillou S."/>
            <person name="Cros-Aarteil S."/>
            <person name="Calhoun S."/>
            <person name="Haridas S."/>
            <person name="Kuo A."/>
            <person name="Mondo S."/>
            <person name="Pangilinan J."/>
            <person name="Riley R."/>
            <person name="LaButti K."/>
            <person name="Andreopoulos B."/>
            <person name="Lipzen A."/>
            <person name="Chen C."/>
            <person name="Yan M."/>
            <person name="Daum C."/>
            <person name="Ng V."/>
            <person name="Clum A."/>
            <person name="Steindorff A."/>
            <person name="Ohm R.A."/>
            <person name="Martin F."/>
            <person name="Silar P."/>
            <person name="Natvig D.O."/>
            <person name="Lalanne C."/>
            <person name="Gautier V."/>
            <person name="Ament-Velasquez S.L."/>
            <person name="Kruys A."/>
            <person name="Hutchinson M.I."/>
            <person name="Powell A.J."/>
            <person name="Barry K."/>
            <person name="Miller A.N."/>
            <person name="Grigoriev I.V."/>
            <person name="Debuchy R."/>
            <person name="Gladieux P."/>
            <person name="Hiltunen Thoren M."/>
            <person name="Johannesson H."/>
        </authorList>
    </citation>
    <scope>NUCLEOTIDE SEQUENCE</scope>
    <source>
        <strain evidence="4">CBS 103.79</strain>
    </source>
</reference>
<keyword evidence="2" id="KW-0812">Transmembrane</keyword>
<evidence type="ECO:0000256" key="1">
    <source>
        <dbReference type="SAM" id="MobiDB-lite"/>
    </source>
</evidence>
<feature type="signal peptide" evidence="3">
    <location>
        <begin position="1"/>
        <end position="20"/>
    </location>
</feature>
<feature type="compositionally biased region" description="Polar residues" evidence="1">
    <location>
        <begin position="545"/>
        <end position="557"/>
    </location>
</feature>
<dbReference type="AlphaFoldDB" id="A0AAN6RQS5"/>
<proteinExistence type="predicted"/>
<feature type="compositionally biased region" description="Low complexity" evidence="1">
    <location>
        <begin position="365"/>
        <end position="376"/>
    </location>
</feature>
<feature type="compositionally biased region" description="Pro residues" evidence="1">
    <location>
        <begin position="605"/>
        <end position="632"/>
    </location>
</feature>
<feature type="chain" id="PRO_5043032450" description="Extracellular membrane protein CFEM domain-containing protein" evidence="3">
    <location>
        <begin position="21"/>
        <end position="672"/>
    </location>
</feature>
<feature type="compositionally biased region" description="Gly residues" evidence="1">
    <location>
        <begin position="341"/>
        <end position="364"/>
    </location>
</feature>
<keyword evidence="5" id="KW-1185">Reference proteome</keyword>
<keyword evidence="3" id="KW-0732">Signal</keyword>
<feature type="region of interest" description="Disordered" evidence="1">
    <location>
        <begin position="331"/>
        <end position="376"/>
    </location>
</feature>
<sequence>MGWMLVTTAAWALAAASARAASIAYVTDMPVFSALAPCAQSALSYNILSQTYDKCPEAATDLQSCVCTKNNNFASISSKISLSISYSCGSSASDDQTSAQSVLSAYCNPSATISFPSPTAVSAYITDLPEFDYLAPCAQSALKYAVGTMTYYNCLSDAPELASCACNKNQNSLDVSRIINTSAKYSCSGHTADISSAQAMFAAYCAMNAGTTKLPLPSKPPGDMTYYITDLPQYSSLAPCAASGLSYAVQWQSASLCPGGPQALASCVCLKDGMTNEVLKTITSSVKYECSSTALEDVSSAVAIYNYYCSAAAGQVTAAGITNSVEQSYPASRATGSGAQQTGGSGSNNGNSNGNGGSSGGNGTSGSSQGGNTSSSGPSTGLIVGAVVGGIGGLALVGAIIFFIIRTVRKNRPDSLRIPDTAPGADDPPVPLVPYGKQELHSESLPAPPPPASPSPSTLKVAGAGASPNRASNVSPVSTAAFSPPPPSAPTTVVPGPFQPQLPGSGLYAPPPAHTSELYGQGAPSPHRPELAGQGAMFAPPPPQNMSELQGQGTQFHNAAPNRPELAGQFAYAPPQGLPQQGVPQQGGYSSPVPSPHQVQSGYPLPSPQPGYPQGPYAPPPQGYYAGTPPPQAAQGYGMAPPPQQGGMQASWQSGPVPGLHEMDGGGHGVAR</sequence>
<evidence type="ECO:0008006" key="6">
    <source>
        <dbReference type="Google" id="ProtNLM"/>
    </source>
</evidence>
<keyword evidence="2" id="KW-1133">Transmembrane helix</keyword>
<feature type="transmembrane region" description="Helical" evidence="2">
    <location>
        <begin position="382"/>
        <end position="405"/>
    </location>
</feature>
<dbReference type="PANTHER" id="PTHR45733">
    <property type="entry name" value="FORMIN-J"/>
    <property type="match status" value="1"/>
</dbReference>
<name>A0AAN6RQS5_9PEZI</name>
<evidence type="ECO:0000256" key="3">
    <source>
        <dbReference type="SAM" id="SignalP"/>
    </source>
</evidence>
<evidence type="ECO:0000256" key="2">
    <source>
        <dbReference type="SAM" id="Phobius"/>
    </source>
</evidence>
<feature type="compositionally biased region" description="Low complexity" evidence="1">
    <location>
        <begin position="574"/>
        <end position="604"/>
    </location>
</feature>
<accession>A0AAN6RQS5</accession>
<gene>
    <name evidence="4" type="ORF">C8A05DRAFT_37015</name>
</gene>
<evidence type="ECO:0000313" key="4">
    <source>
        <dbReference type="EMBL" id="KAK3899374.1"/>
    </source>
</evidence>
<keyword evidence="2" id="KW-0472">Membrane</keyword>
<dbReference type="EMBL" id="MU855794">
    <property type="protein sequence ID" value="KAK3899374.1"/>
    <property type="molecule type" value="Genomic_DNA"/>
</dbReference>
<dbReference type="InterPro" id="IPR051144">
    <property type="entry name" value="Formin_homology_domain"/>
</dbReference>